<feature type="region of interest" description="Disordered" evidence="1">
    <location>
        <begin position="467"/>
        <end position="545"/>
    </location>
</feature>
<evidence type="ECO:0000313" key="3">
    <source>
        <dbReference type="Proteomes" id="UP001176961"/>
    </source>
</evidence>
<feature type="compositionally biased region" description="Polar residues" evidence="1">
    <location>
        <begin position="192"/>
        <end position="201"/>
    </location>
</feature>
<accession>A0AA36M9R4</accession>
<dbReference type="PANTHER" id="PTHR47331">
    <property type="entry name" value="PHD-TYPE DOMAIN-CONTAINING PROTEIN"/>
    <property type="match status" value="1"/>
</dbReference>
<name>A0AA36M9R4_CYLNA</name>
<evidence type="ECO:0008006" key="4">
    <source>
        <dbReference type="Google" id="ProtNLM"/>
    </source>
</evidence>
<feature type="compositionally biased region" description="Basic and acidic residues" evidence="1">
    <location>
        <begin position="204"/>
        <end position="221"/>
    </location>
</feature>
<comment type="caution">
    <text evidence="2">The sequence shown here is derived from an EMBL/GenBank/DDBJ whole genome shotgun (WGS) entry which is preliminary data.</text>
</comment>
<protein>
    <recommendedName>
        <fullName evidence="4">Gag protein</fullName>
    </recommendedName>
</protein>
<feature type="compositionally biased region" description="Low complexity" evidence="1">
    <location>
        <begin position="504"/>
        <end position="522"/>
    </location>
</feature>
<reference evidence="2" key="1">
    <citation type="submission" date="2023-07" db="EMBL/GenBank/DDBJ databases">
        <authorList>
            <consortium name="CYATHOMIX"/>
        </authorList>
    </citation>
    <scope>NUCLEOTIDE SEQUENCE</scope>
    <source>
        <strain evidence="2">N/A</strain>
    </source>
</reference>
<proteinExistence type="predicted"/>
<keyword evidence="3" id="KW-1185">Reference proteome</keyword>
<evidence type="ECO:0000256" key="1">
    <source>
        <dbReference type="SAM" id="MobiDB-lite"/>
    </source>
</evidence>
<sequence length="765" mass="86176">MDDGVLRPRMEWNGRADRGRAGQHQDAVVGTRHPIFHANEETKDDSTETTGMVARSMEIERGVDRRQDGGSSCQLEAPASSVHFMHRKKLLFLKVSLLDRAAAHLRAQSEKAEEFARQHPDEQGEFPYLQQIQSHWDASELDQLLEEADILRLRLDVAIKLLPSSEALYSFHASTVPPSFSSVTFSPHPAQDPSSTDQQPAQDVRAEIRSHSSSHDQDRPSEPVAAAPADTLLPARASSASQGFGIPSDNPPSNPPTFANPPATSGPQSNPLLPLSSSPNVNLQSSLEQSLKLPAFEIPTFHGEIDSFFEFWDLFSTAVHNNTNVPVPIKFMYLKSHVRGPAANIIAGFQSTAENYDQAVRILTNTYGRPEILRNKLWDKLMHLPSASESPLSQRATLCAIRATWTQLQHLKEDSSAIGTIKIIRAKFPRRTRERIGEFKNKGDPMWTVDELLNTLDTIIDRLENVEDADPSDSHSYNTQSAIRHSPSPPRHQGASRTSEAFTRYRSPSYSRCSSVSRTPSPRGREDRSSTPYHSRRTSNTSGRSRYERFLESQCLFCHDFGHPLDRCRTVPTVRQRRVFDTRNRLCWLCLHPNHTYLDCDAPFCSYCGNIHHKALCLELSSLPRSPSPQSRRNFYQDLHRSRSPRRVQFGQEVDGSPSRTDTPYPRASSREYQSRSPPSSRRQHSVPSSRRASPARRSCSPTTAVSNSCIFNASYDTMDERIDALIDFKRPRRAFAVIVHINPLREVNFKKAPSYGSPSNNYKH</sequence>
<feature type="compositionally biased region" description="Pro residues" evidence="1">
    <location>
        <begin position="249"/>
        <end position="259"/>
    </location>
</feature>
<feature type="region of interest" description="Disordered" evidence="1">
    <location>
        <begin position="182"/>
        <end position="224"/>
    </location>
</feature>
<dbReference type="EMBL" id="CATQJL010000305">
    <property type="protein sequence ID" value="CAJ0601837.1"/>
    <property type="molecule type" value="Genomic_DNA"/>
</dbReference>
<dbReference type="Proteomes" id="UP001176961">
    <property type="component" value="Unassembled WGS sequence"/>
</dbReference>
<dbReference type="Pfam" id="PF03564">
    <property type="entry name" value="DUF1759"/>
    <property type="match status" value="1"/>
</dbReference>
<feature type="region of interest" description="Disordered" evidence="1">
    <location>
        <begin position="237"/>
        <end position="281"/>
    </location>
</feature>
<feature type="compositionally biased region" description="Polar residues" evidence="1">
    <location>
        <begin position="474"/>
        <end position="483"/>
    </location>
</feature>
<organism evidence="2 3">
    <name type="scientific">Cylicocyclus nassatus</name>
    <name type="common">Nematode worm</name>
    <dbReference type="NCBI Taxonomy" id="53992"/>
    <lineage>
        <taxon>Eukaryota</taxon>
        <taxon>Metazoa</taxon>
        <taxon>Ecdysozoa</taxon>
        <taxon>Nematoda</taxon>
        <taxon>Chromadorea</taxon>
        <taxon>Rhabditida</taxon>
        <taxon>Rhabditina</taxon>
        <taxon>Rhabditomorpha</taxon>
        <taxon>Strongyloidea</taxon>
        <taxon>Strongylidae</taxon>
        <taxon>Cylicocyclus</taxon>
    </lineage>
</organism>
<gene>
    <name evidence="2" type="ORF">CYNAS_LOCUS13820</name>
</gene>
<feature type="region of interest" description="Disordered" evidence="1">
    <location>
        <begin position="1"/>
        <end position="26"/>
    </location>
</feature>
<dbReference type="AlphaFoldDB" id="A0AA36M9R4"/>
<feature type="compositionally biased region" description="Low complexity" evidence="1">
    <location>
        <begin position="260"/>
        <end position="281"/>
    </location>
</feature>
<evidence type="ECO:0000313" key="2">
    <source>
        <dbReference type="EMBL" id="CAJ0601837.1"/>
    </source>
</evidence>
<feature type="compositionally biased region" description="Basic and acidic residues" evidence="1">
    <location>
        <begin position="1"/>
        <end position="20"/>
    </location>
</feature>
<feature type="compositionally biased region" description="Low complexity" evidence="1">
    <location>
        <begin position="675"/>
        <end position="699"/>
    </location>
</feature>
<dbReference type="PANTHER" id="PTHR47331:SF1">
    <property type="entry name" value="GAG-LIKE PROTEIN"/>
    <property type="match status" value="1"/>
</dbReference>
<dbReference type="InterPro" id="IPR005312">
    <property type="entry name" value="DUF1759"/>
</dbReference>
<feature type="region of interest" description="Disordered" evidence="1">
    <location>
        <begin position="646"/>
        <end position="704"/>
    </location>
</feature>